<proteinExistence type="predicted"/>
<evidence type="ECO:0000313" key="2">
    <source>
        <dbReference type="Proteomes" id="UP000248214"/>
    </source>
</evidence>
<sequence>MLQITDRAAGIYKNEMELTGEDEIRLFVRGAEGFFLGVEKDRSESDDWTAVVDGVRFFIKEDDLWMFEGMTLDFCENGDCIKLH</sequence>
<protein>
    <recommendedName>
        <fullName evidence="3">FeS cluster biogenesis domain-containing protein</fullName>
    </recommendedName>
</protein>
<reference evidence="1 2" key="1">
    <citation type="submission" date="2017-10" db="EMBL/GenBank/DDBJ databases">
        <title>Bacillus sp. nov., a halophilic bacterium isolated from a Keqin Lake.</title>
        <authorList>
            <person name="Wang H."/>
        </authorList>
    </citation>
    <scope>NUCLEOTIDE SEQUENCE [LARGE SCALE GENOMIC DNA]</scope>
    <source>
        <strain evidence="1 2">KQ-12</strain>
    </source>
</reference>
<comment type="caution">
    <text evidence="1">The sequence shown here is derived from an EMBL/GenBank/DDBJ whole genome shotgun (WGS) entry which is preliminary data.</text>
</comment>
<evidence type="ECO:0000313" key="1">
    <source>
        <dbReference type="EMBL" id="PYZ92736.1"/>
    </source>
</evidence>
<dbReference type="Proteomes" id="UP000248214">
    <property type="component" value="Unassembled WGS sequence"/>
</dbReference>
<keyword evidence="2" id="KW-1185">Reference proteome</keyword>
<dbReference type="AlphaFoldDB" id="A0A323TDK8"/>
<dbReference type="Gene3D" id="2.60.300.12">
    <property type="entry name" value="HesB-like domain"/>
    <property type="match status" value="1"/>
</dbReference>
<organism evidence="1 2">
    <name type="scientific">Salipaludibacillus keqinensis</name>
    <dbReference type="NCBI Taxonomy" id="2045207"/>
    <lineage>
        <taxon>Bacteria</taxon>
        <taxon>Bacillati</taxon>
        <taxon>Bacillota</taxon>
        <taxon>Bacilli</taxon>
        <taxon>Bacillales</taxon>
        <taxon>Bacillaceae</taxon>
    </lineage>
</organism>
<name>A0A323TDK8_9BACI</name>
<dbReference type="OrthoDB" id="1645729at2"/>
<evidence type="ECO:0008006" key="3">
    <source>
        <dbReference type="Google" id="ProtNLM"/>
    </source>
</evidence>
<dbReference type="EMBL" id="PDOD01000003">
    <property type="protein sequence ID" value="PYZ92736.1"/>
    <property type="molecule type" value="Genomic_DNA"/>
</dbReference>
<dbReference type="RefSeq" id="WP_110610284.1">
    <property type="nucleotide sequence ID" value="NZ_PDOD01000003.1"/>
</dbReference>
<gene>
    <name evidence="1" type="ORF">CR194_13865</name>
</gene>
<accession>A0A323TDK8</accession>
<dbReference type="InterPro" id="IPR035903">
    <property type="entry name" value="HesB-like_dom_sf"/>
</dbReference>
<dbReference type="SUPFAM" id="SSF89360">
    <property type="entry name" value="HesB-like domain"/>
    <property type="match status" value="1"/>
</dbReference>